<dbReference type="Gene3D" id="3.40.50.720">
    <property type="entry name" value="NAD(P)-binding Rossmann-like Domain"/>
    <property type="match status" value="1"/>
</dbReference>
<comment type="caution">
    <text evidence="4">The sequence shown here is derived from an EMBL/GenBank/DDBJ whole genome shotgun (WGS) entry which is preliminary data.</text>
</comment>
<evidence type="ECO:0000256" key="1">
    <source>
        <dbReference type="ARBA" id="ARBA00006484"/>
    </source>
</evidence>
<evidence type="ECO:0000256" key="3">
    <source>
        <dbReference type="ARBA" id="ARBA00023002"/>
    </source>
</evidence>
<dbReference type="PANTHER" id="PTHR24320:SF282">
    <property type="entry name" value="WW DOMAIN-CONTAINING OXIDOREDUCTASE"/>
    <property type="match status" value="1"/>
</dbReference>
<dbReference type="EMBL" id="JAVRQU010000013">
    <property type="protein sequence ID" value="KAK5696040.1"/>
    <property type="molecule type" value="Genomic_DNA"/>
</dbReference>
<dbReference type="Proteomes" id="UP001310594">
    <property type="component" value="Unassembled WGS sequence"/>
</dbReference>
<comment type="similarity">
    <text evidence="1">Belongs to the short-chain dehydrogenases/reductases (SDR) family.</text>
</comment>
<keyword evidence="2" id="KW-0521">NADP</keyword>
<protein>
    <recommendedName>
        <fullName evidence="6">NAD(P)-binding protein</fullName>
    </recommendedName>
</protein>
<dbReference type="InterPro" id="IPR002347">
    <property type="entry name" value="SDR_fam"/>
</dbReference>
<sequence length="334" mass="36275">MFDWLFGGSFDPNKDIPSLKDKVILVTGGNNGLGKETVLQLSKHSAHIYLAARTESKARAAITEIKLVVPDADITFLQLDLSSFASVKQAAKNFLAQSDRLDVLVDNAGIAGMPYSLTEDGYEIVFATNHIGHALLTKLLLPTLLKTAELPGADVRVVNMSSKGERFAPAEGIVYDQQALEKVAKLSRYGHSKLANILHARELQRRYPSITATAVHPGVSIPLPQAQPYQMLIIPQVIMTDIYASFSETNSALRFLAPAVQAIAPYGVLPDVYDVPGGTLTQLWAATAPKEEVRKSHYFLPVGVASAGSKHAQDAEMGKQLWEWTDKAVADVEV</sequence>
<evidence type="ECO:0008006" key="6">
    <source>
        <dbReference type="Google" id="ProtNLM"/>
    </source>
</evidence>
<gene>
    <name evidence="4" type="ORF">LTR97_008460</name>
</gene>
<dbReference type="AlphaFoldDB" id="A0AAN7W3T0"/>
<dbReference type="Pfam" id="PF00106">
    <property type="entry name" value="adh_short"/>
    <property type="match status" value="1"/>
</dbReference>
<name>A0AAN7W3T0_9PEZI</name>
<evidence type="ECO:0000256" key="2">
    <source>
        <dbReference type="ARBA" id="ARBA00022857"/>
    </source>
</evidence>
<reference evidence="4" key="1">
    <citation type="submission" date="2023-08" db="EMBL/GenBank/DDBJ databases">
        <title>Black Yeasts Isolated from many extreme environments.</title>
        <authorList>
            <person name="Coleine C."/>
            <person name="Stajich J.E."/>
            <person name="Selbmann L."/>
        </authorList>
    </citation>
    <scope>NUCLEOTIDE SEQUENCE</scope>
    <source>
        <strain evidence="4">CCFEE 5810</strain>
    </source>
</reference>
<dbReference type="PRINTS" id="PR00081">
    <property type="entry name" value="GDHRDH"/>
</dbReference>
<evidence type="ECO:0000313" key="4">
    <source>
        <dbReference type="EMBL" id="KAK5696040.1"/>
    </source>
</evidence>
<organism evidence="4 5">
    <name type="scientific">Elasticomyces elasticus</name>
    <dbReference type="NCBI Taxonomy" id="574655"/>
    <lineage>
        <taxon>Eukaryota</taxon>
        <taxon>Fungi</taxon>
        <taxon>Dikarya</taxon>
        <taxon>Ascomycota</taxon>
        <taxon>Pezizomycotina</taxon>
        <taxon>Dothideomycetes</taxon>
        <taxon>Dothideomycetidae</taxon>
        <taxon>Mycosphaerellales</taxon>
        <taxon>Teratosphaeriaceae</taxon>
        <taxon>Elasticomyces</taxon>
    </lineage>
</organism>
<dbReference type="SUPFAM" id="SSF51735">
    <property type="entry name" value="NAD(P)-binding Rossmann-fold domains"/>
    <property type="match status" value="1"/>
</dbReference>
<dbReference type="GO" id="GO:0016491">
    <property type="term" value="F:oxidoreductase activity"/>
    <property type="evidence" value="ECO:0007669"/>
    <property type="project" value="UniProtKB-KW"/>
</dbReference>
<accession>A0AAN7W3T0</accession>
<evidence type="ECO:0000313" key="5">
    <source>
        <dbReference type="Proteomes" id="UP001310594"/>
    </source>
</evidence>
<dbReference type="PANTHER" id="PTHR24320">
    <property type="entry name" value="RETINOL DEHYDROGENASE"/>
    <property type="match status" value="1"/>
</dbReference>
<proteinExistence type="inferred from homology"/>
<keyword evidence="3" id="KW-0560">Oxidoreductase</keyword>
<dbReference type="InterPro" id="IPR036291">
    <property type="entry name" value="NAD(P)-bd_dom_sf"/>
</dbReference>